<keyword evidence="1" id="KW-0732">Signal</keyword>
<dbReference type="EMBL" id="GBBK01000495">
    <property type="protein sequence ID" value="JAC23987.1"/>
    <property type="molecule type" value="mRNA"/>
</dbReference>
<feature type="chain" id="PRO_5001520072" evidence="1">
    <location>
        <begin position="24"/>
        <end position="173"/>
    </location>
</feature>
<organism evidence="2">
    <name type="scientific">Amblyomma cajennense</name>
    <name type="common">Cayenne tick</name>
    <name type="synonym">Acarus cajennensis</name>
    <dbReference type="NCBI Taxonomy" id="34607"/>
    <lineage>
        <taxon>Eukaryota</taxon>
        <taxon>Metazoa</taxon>
        <taxon>Ecdysozoa</taxon>
        <taxon>Arthropoda</taxon>
        <taxon>Chelicerata</taxon>
        <taxon>Arachnida</taxon>
        <taxon>Acari</taxon>
        <taxon>Parasitiformes</taxon>
        <taxon>Ixodida</taxon>
        <taxon>Ixodoidea</taxon>
        <taxon>Ixodidae</taxon>
        <taxon>Amblyomminae</taxon>
        <taxon>Amblyomma</taxon>
    </lineage>
</organism>
<accession>A0A023FQD4</accession>
<dbReference type="AlphaFoldDB" id="A0A023FQD4"/>
<evidence type="ECO:0000256" key="1">
    <source>
        <dbReference type="SAM" id="SignalP"/>
    </source>
</evidence>
<proteinExistence type="evidence at transcript level"/>
<protein>
    <submittedName>
        <fullName evidence="2">Putative lipocalin-3 1</fullName>
    </submittedName>
</protein>
<feature type="signal peptide" evidence="1">
    <location>
        <begin position="1"/>
        <end position="23"/>
    </location>
</feature>
<name>A0A023FQD4_AMBCJ</name>
<sequence length="173" mass="19914">MALSQCFLLSLVVALFALLIANAEMNKLTKNNDIYKFLNTTDKIWVYNTTEKRRRQTICKYDLKCNISSNGTFFHRVSKERPEELLRGEFLNWSATAPTEYNAMLVFNGSKRAVGLEVLEYASKAYYCAVFTVNLFRRGSPVYRELRVWDRVLKKIKVLAQDAPTSSTNCSEV</sequence>
<evidence type="ECO:0000313" key="2">
    <source>
        <dbReference type="EMBL" id="JAC23987.1"/>
    </source>
</evidence>
<reference evidence="2" key="1">
    <citation type="submission" date="2014-03" db="EMBL/GenBank/DDBJ databases">
        <title>The sialotranscriptome of Amblyomma triste, Amblyomma parvum and Amblyomma cajennense ticks, uncovered by 454-based RNA-seq.</title>
        <authorList>
            <person name="Garcia G.R."/>
            <person name="Gardinassi L.G."/>
            <person name="Ribeiro J.M."/>
            <person name="Anatriello E."/>
            <person name="Ferreira B.R."/>
            <person name="Moreira H.N."/>
            <person name="Mafra C."/>
            <person name="Olegario M.M."/>
            <person name="Szabo P.J."/>
            <person name="Miranda-Santos I.K."/>
            <person name="Maruyama S.R."/>
        </authorList>
    </citation>
    <scope>NUCLEOTIDE SEQUENCE</scope>
    <source>
        <strain evidence="2">Uberlandia</strain>
        <tissue evidence="2">Salivary glands</tissue>
    </source>
</reference>